<feature type="compositionally biased region" description="Basic residues" evidence="7">
    <location>
        <begin position="1469"/>
        <end position="1498"/>
    </location>
</feature>
<sequence>MIDVKILSPKASVEKEDSSLSLSDFEKLLESYTKGSEAWVHYSENEWVLATLSDVIVDYEADKISIYFERKFLENEDLTSLSSKEKKLGSQGVWEAQVHQDNQSITLIFKSFISQVCKKRVELPYLRNPLILDGINDLTNLSHLNEPSVLHDLKCRFDKKKIYTYSGVILVSLNPFFPLDIYGEKTMLKYVNQNRNKNEPHLYAVAEDAFNGMSTNLVSQSIIVYGESGAGKTTSAKHLMRYFAHARRNDSNEEMSTVEKQILATNPVFEAFGNAKTTRNDNSSRFGKYIEILFGHDKKSIVGAKTRTFLLERSRICNLPDTERNYHIFYQLLAGSDHKIRSQCLLSDYDWNCFSYLNKGGCGQISGVDDAKDFYSTTEALKLVGIDDEKQEQIWKVLSALLHIGNISVKSDKNGNSLDSFDVCPSFQAASKILGLDQKLLKKCFLSKTIVTNRDVIDTSLKKSQTIVLKDSIAKFLYSRLFDWILGPLNDSLVTKNENEELFVGILDIYGFEYFESNSFEQLCINYANEKLQQHFNNHVFYLEQEEYIKENLSNWEFIGFHDNRPCIELIEGRLGVLTILDEESRLEAATDLTFVHKLYSNLISGSHHKSHNKRKSHDPNSPFSFFEKPRFSNSSFTILHYAHPVTYEGDGFLEKNKDSISDELMNLLRESSFPFVQELVDCNEVSIDSPSHPPNSTVENIPGRSRKQSPTLGAVFRRSLGKLMKKISLTELHYIRCIKSNTDKEPWKFEPSLIVSQLRSCGVLETIKISKAGYPSRINIHEFNDRYRYLLPYKTRAQLIKASKDMDNTTQTPCENKKVLKTSFQSESGSKNLSPISSPKLFGLSSAEINVISDSFNNSSLDLDIVKDGDRDLSKLILQVCIKDSNQYQVGLTKVFFRAGQWANLENMRAKFFNYSAEVIQKNYKRYIYRKRYIKLRDSVITIQRWWRLIYIELKISRFRMKHASIKIFMFWKSQRDRKLEKIRIDELNSKKVELNHNKDNINCPDSLPIRSSSLNLGMFLPYTSWMIPRSVSRPSIWVDRSRYSLLFRNRSIVSSEAKQHMINEINKNVINANANQPSGQIRTFSVENQNYRTRLESDQTDTETLVFPMVSRNSCPGGIEADSENFEDVVMDQSISAKNRAYTLPLNSDGLYDLMNSINGFGGARNDASISSESSLAQGELISKFEEFSVTKISNVSQKKISILNLQNESSSLSEYVINSSNISSAKIINNRVELGNGLYESLNNQFPDLNNSNENQKYMQYNLNYNLQKNGYTRVPLTENRVTNGYIPQGAMGRRKYSASHTISSNDIKKSCDSLSEKNFQDRNMNYKGSGDNFGDSNHYRNRKPSSVFMNQTKGRTSIKSVESINAKILKRIQGRSVENITPSLIRPKTPVPDSQNKFLRSEQIKILEKKSRNESLNNFDNESEFEKNYVKNGHKYSNVNRLNAITKNKFNSHITTPTKIDFGRHTKARAQIHSRKNHSSKKNKGKRSANKKRSDKSESLIRVENNDGISIILDKYRDGSIMIPVESYDVYNSFYLSSAINESNGTKLIISQHDTDHHGKQDSLFSISSQNLDKSKDLDNISNISSLQHNIQDDSNFTGFSTTQESTNGDQVFINTRSKYRDSPSNYQISHDNTSSWRISENNNIDYIEEPKPKKMSSFANFRKKIPFVSRSKSSKKK</sequence>
<keyword evidence="5 6" id="KW-0009">Actin-binding</keyword>
<dbReference type="PRINTS" id="PR00193">
    <property type="entry name" value="MYOSINHEAVY"/>
</dbReference>
<dbReference type="InterPro" id="IPR027417">
    <property type="entry name" value="P-loop_NTPase"/>
</dbReference>
<evidence type="ECO:0000313" key="9">
    <source>
        <dbReference type="EMBL" id="OLY79192.1"/>
    </source>
</evidence>
<dbReference type="GO" id="GO:0000146">
    <property type="term" value="F:microfilament motor activity"/>
    <property type="evidence" value="ECO:0007669"/>
    <property type="project" value="TreeGrafter"/>
</dbReference>
<dbReference type="InterPro" id="IPR001609">
    <property type="entry name" value="Myosin_head_motor_dom-like"/>
</dbReference>
<organism evidence="9 10">
    <name type="scientific">Smittium mucronatum</name>
    <dbReference type="NCBI Taxonomy" id="133383"/>
    <lineage>
        <taxon>Eukaryota</taxon>
        <taxon>Fungi</taxon>
        <taxon>Fungi incertae sedis</taxon>
        <taxon>Zoopagomycota</taxon>
        <taxon>Kickxellomycotina</taxon>
        <taxon>Harpellomycetes</taxon>
        <taxon>Harpellales</taxon>
        <taxon>Legeriomycetaceae</taxon>
        <taxon>Smittium</taxon>
    </lineage>
</organism>
<name>A0A1R0GQM4_9FUNG</name>
<keyword evidence="3 6" id="KW-0518">Myosin</keyword>
<gene>
    <name evidence="9" type="ORF">AYI68_g6745</name>
</gene>
<comment type="similarity">
    <text evidence="6">Belongs to the TRAFAC class myosin-kinesin ATPase superfamily. Myosin family.</text>
</comment>
<dbReference type="Gene3D" id="1.20.120.720">
    <property type="entry name" value="Myosin VI head, motor domain, U50 subdomain"/>
    <property type="match status" value="1"/>
</dbReference>
<dbReference type="EMBL" id="LSSL01004814">
    <property type="protein sequence ID" value="OLY79192.1"/>
    <property type="molecule type" value="Genomic_DNA"/>
</dbReference>
<proteinExistence type="inferred from homology"/>
<dbReference type="STRING" id="133383.A0A1R0GQM4"/>
<reference evidence="9 10" key="1">
    <citation type="journal article" date="2016" name="Mol. Biol. Evol.">
        <title>Genome-Wide Survey of Gut Fungi (Harpellales) Reveals the First Horizontally Transferred Ubiquitin Gene from a Mosquito Host.</title>
        <authorList>
            <person name="Wang Y."/>
            <person name="White M.M."/>
            <person name="Kvist S."/>
            <person name="Moncalvo J.M."/>
        </authorList>
    </citation>
    <scope>NUCLEOTIDE SEQUENCE [LARGE SCALE GENOMIC DNA]</scope>
    <source>
        <strain evidence="9 10">ALG-7-W6</strain>
    </source>
</reference>
<evidence type="ECO:0000256" key="2">
    <source>
        <dbReference type="ARBA" id="ARBA00022840"/>
    </source>
</evidence>
<evidence type="ECO:0000256" key="7">
    <source>
        <dbReference type="SAM" id="MobiDB-lite"/>
    </source>
</evidence>
<evidence type="ECO:0000256" key="1">
    <source>
        <dbReference type="ARBA" id="ARBA00022741"/>
    </source>
</evidence>
<dbReference type="GO" id="GO:0051015">
    <property type="term" value="F:actin filament binding"/>
    <property type="evidence" value="ECO:0007669"/>
    <property type="project" value="TreeGrafter"/>
</dbReference>
<dbReference type="FunFam" id="1.10.10.820:FF:000001">
    <property type="entry name" value="Myosin heavy chain"/>
    <property type="match status" value="1"/>
</dbReference>
<dbReference type="PANTHER" id="PTHR13140">
    <property type="entry name" value="MYOSIN"/>
    <property type="match status" value="1"/>
</dbReference>
<feature type="region of interest" description="Disordered" evidence="7">
    <location>
        <begin position="687"/>
        <end position="709"/>
    </location>
</feature>
<dbReference type="GO" id="GO:0005524">
    <property type="term" value="F:ATP binding"/>
    <property type="evidence" value="ECO:0007669"/>
    <property type="project" value="UniProtKB-UniRule"/>
</dbReference>
<evidence type="ECO:0000256" key="6">
    <source>
        <dbReference type="PROSITE-ProRule" id="PRU00782"/>
    </source>
</evidence>
<feature type="domain" description="Myosin motor" evidence="8">
    <location>
        <begin position="133"/>
        <end position="911"/>
    </location>
</feature>
<keyword evidence="4 6" id="KW-0505">Motor protein</keyword>
<dbReference type="Pfam" id="PF00063">
    <property type="entry name" value="Myosin_head"/>
    <property type="match status" value="1"/>
</dbReference>
<feature type="region of interest" description="Actin-binding" evidence="6">
    <location>
        <begin position="721"/>
        <end position="743"/>
    </location>
</feature>
<evidence type="ECO:0000259" key="8">
    <source>
        <dbReference type="PROSITE" id="PS51456"/>
    </source>
</evidence>
<protein>
    <submittedName>
        <fullName evidence="9">Myosin-2B</fullName>
    </submittedName>
</protein>
<dbReference type="Gene3D" id="3.40.850.10">
    <property type="entry name" value="Kinesin motor domain"/>
    <property type="match status" value="1"/>
</dbReference>
<dbReference type="SMART" id="SM00242">
    <property type="entry name" value="MYSc"/>
    <property type="match status" value="1"/>
</dbReference>
<dbReference type="OrthoDB" id="6108017at2759"/>
<keyword evidence="10" id="KW-1185">Reference proteome</keyword>
<keyword evidence="1 6" id="KW-0547">Nucleotide-binding</keyword>
<dbReference type="PANTHER" id="PTHR13140:SF706">
    <property type="entry name" value="DILUTE CLASS UNCONVENTIONAL MYOSIN, ISOFORM C"/>
    <property type="match status" value="1"/>
</dbReference>
<evidence type="ECO:0000256" key="3">
    <source>
        <dbReference type="ARBA" id="ARBA00023123"/>
    </source>
</evidence>
<dbReference type="InterPro" id="IPR036961">
    <property type="entry name" value="Kinesin_motor_dom_sf"/>
</dbReference>
<dbReference type="GO" id="GO:0016020">
    <property type="term" value="C:membrane"/>
    <property type="evidence" value="ECO:0007669"/>
    <property type="project" value="TreeGrafter"/>
</dbReference>
<feature type="compositionally biased region" description="Polar residues" evidence="7">
    <location>
        <begin position="687"/>
        <end position="700"/>
    </location>
</feature>
<dbReference type="GO" id="GO:0016459">
    <property type="term" value="C:myosin complex"/>
    <property type="evidence" value="ECO:0007669"/>
    <property type="project" value="UniProtKB-KW"/>
</dbReference>
<dbReference type="Gene3D" id="1.20.58.530">
    <property type="match status" value="1"/>
</dbReference>
<dbReference type="Gene3D" id="1.20.5.190">
    <property type="match status" value="1"/>
</dbReference>
<feature type="region of interest" description="Disordered" evidence="7">
    <location>
        <begin position="1460"/>
        <end position="1504"/>
    </location>
</feature>
<evidence type="ECO:0000313" key="10">
    <source>
        <dbReference type="Proteomes" id="UP000187455"/>
    </source>
</evidence>
<dbReference type="SUPFAM" id="SSF52540">
    <property type="entry name" value="P-loop containing nucleoside triphosphate hydrolases"/>
    <property type="match status" value="1"/>
</dbReference>
<feature type="binding site" evidence="6">
    <location>
        <begin position="226"/>
        <end position="233"/>
    </location>
    <ligand>
        <name>ATP</name>
        <dbReference type="ChEBI" id="CHEBI:30616"/>
    </ligand>
</feature>
<dbReference type="Gene3D" id="6.20.240.20">
    <property type="match status" value="1"/>
</dbReference>
<evidence type="ECO:0000256" key="5">
    <source>
        <dbReference type="ARBA" id="ARBA00023203"/>
    </source>
</evidence>
<keyword evidence="2 6" id="KW-0067">ATP-binding</keyword>
<accession>A0A1R0GQM4</accession>
<dbReference type="GO" id="GO:0005737">
    <property type="term" value="C:cytoplasm"/>
    <property type="evidence" value="ECO:0007669"/>
    <property type="project" value="TreeGrafter"/>
</dbReference>
<evidence type="ECO:0000256" key="4">
    <source>
        <dbReference type="ARBA" id="ARBA00023175"/>
    </source>
</evidence>
<dbReference type="PROSITE" id="PS51456">
    <property type="entry name" value="MYOSIN_MOTOR"/>
    <property type="match status" value="1"/>
</dbReference>
<dbReference type="Gene3D" id="1.10.10.820">
    <property type="match status" value="1"/>
</dbReference>
<comment type="caution">
    <text evidence="9">The sequence shown here is derived from an EMBL/GenBank/DDBJ whole genome shotgun (WGS) entry which is preliminary data.</text>
</comment>
<dbReference type="GO" id="GO:0007015">
    <property type="term" value="P:actin filament organization"/>
    <property type="evidence" value="ECO:0007669"/>
    <property type="project" value="TreeGrafter"/>
</dbReference>
<dbReference type="Proteomes" id="UP000187455">
    <property type="component" value="Unassembled WGS sequence"/>
</dbReference>